<keyword evidence="1" id="KW-0677">Repeat</keyword>
<organism evidence="4 5">
    <name type="scientific">Polarella glacialis</name>
    <name type="common">Dinoflagellate</name>
    <dbReference type="NCBI Taxonomy" id="89957"/>
    <lineage>
        <taxon>Eukaryota</taxon>
        <taxon>Sar</taxon>
        <taxon>Alveolata</taxon>
        <taxon>Dinophyceae</taxon>
        <taxon>Suessiales</taxon>
        <taxon>Suessiaceae</taxon>
        <taxon>Polarella</taxon>
    </lineage>
</organism>
<evidence type="ECO:0000313" key="5">
    <source>
        <dbReference type="Proteomes" id="UP000654075"/>
    </source>
</evidence>
<dbReference type="Proteomes" id="UP000654075">
    <property type="component" value="Unassembled WGS sequence"/>
</dbReference>
<feature type="region of interest" description="Disordered" evidence="3">
    <location>
        <begin position="236"/>
        <end position="263"/>
    </location>
</feature>
<dbReference type="OrthoDB" id="185373at2759"/>
<feature type="region of interest" description="Disordered" evidence="3">
    <location>
        <begin position="299"/>
        <end position="318"/>
    </location>
</feature>
<feature type="compositionally biased region" description="Low complexity" evidence="3">
    <location>
        <begin position="347"/>
        <end position="365"/>
    </location>
</feature>
<dbReference type="AlphaFoldDB" id="A0A813GKB3"/>
<protein>
    <submittedName>
        <fullName evidence="4">Uncharacterized protein</fullName>
    </submittedName>
</protein>
<dbReference type="EMBL" id="CAJNNV010028995">
    <property type="protein sequence ID" value="CAE8626607.1"/>
    <property type="molecule type" value="Genomic_DNA"/>
</dbReference>
<feature type="non-terminal residue" evidence="4">
    <location>
        <position position="471"/>
    </location>
</feature>
<evidence type="ECO:0000256" key="3">
    <source>
        <dbReference type="SAM" id="MobiDB-lite"/>
    </source>
</evidence>
<dbReference type="Pfam" id="PF01535">
    <property type="entry name" value="PPR"/>
    <property type="match status" value="1"/>
</dbReference>
<dbReference type="PANTHER" id="PTHR47447">
    <property type="entry name" value="OS03G0856100 PROTEIN"/>
    <property type="match status" value="1"/>
</dbReference>
<sequence>ELSPIIPQGLSRVTRSFAELDDGVRGGAPGDREVGASAAVAAGGRAVSLIEELRTRSGDEPSEVAALGAVIGACAKGLQWELALHFLAEQVASCSSSPSSGTGIGTGEVSGRRPCPSVVSFNAAVGACGKTGQWERALDLVADMHRLHISPNSITTKAVLRAVSDIPGSSAWHAALERLQAMAFSSKGPARAGNGAQHVEGNGAAGNGAQHVVAHVRLQVCNGAAEMRISAASRASSGHWQLHQSKAQGSEESPPPATSFFPKSASCASASASAVQGEGLRFANLQSPLPLPLLRQEVEKGRTGGPPHRPPTPLHQPQLQFQLRQPEGSPFLGGGEREGDEAETETTAEAPSQPSTSSSPPASASGVGVMNPKDAELLSVLWTCQAAGLWQEALAVLRSLEAVASLPSARPALSSETAETAAPQRLLTETYTAVMSACEASGEWALALSLLSDALHAQGGSLVPSAMSDII</sequence>
<dbReference type="Pfam" id="PF13041">
    <property type="entry name" value="PPR_2"/>
    <property type="match status" value="1"/>
</dbReference>
<dbReference type="PANTHER" id="PTHR47447:SF17">
    <property type="entry name" value="OS12G0638900 PROTEIN"/>
    <property type="match status" value="1"/>
</dbReference>
<dbReference type="NCBIfam" id="TIGR00756">
    <property type="entry name" value="PPR"/>
    <property type="match status" value="1"/>
</dbReference>
<evidence type="ECO:0000256" key="2">
    <source>
        <dbReference type="PROSITE-ProRule" id="PRU00708"/>
    </source>
</evidence>
<comment type="caution">
    <text evidence="4">The sequence shown here is derived from an EMBL/GenBank/DDBJ whole genome shotgun (WGS) entry which is preliminary data.</text>
</comment>
<proteinExistence type="predicted"/>
<name>A0A813GKB3_POLGL</name>
<feature type="region of interest" description="Disordered" evidence="3">
    <location>
        <begin position="325"/>
        <end position="368"/>
    </location>
</feature>
<evidence type="ECO:0000313" key="4">
    <source>
        <dbReference type="EMBL" id="CAE8626607.1"/>
    </source>
</evidence>
<dbReference type="InterPro" id="IPR002885">
    <property type="entry name" value="PPR_rpt"/>
</dbReference>
<gene>
    <name evidence="4" type="ORF">PGLA1383_LOCUS43516</name>
</gene>
<feature type="non-terminal residue" evidence="4">
    <location>
        <position position="1"/>
    </location>
</feature>
<keyword evidence="5" id="KW-1185">Reference proteome</keyword>
<dbReference type="Gene3D" id="1.25.40.10">
    <property type="entry name" value="Tetratricopeptide repeat domain"/>
    <property type="match status" value="1"/>
</dbReference>
<reference evidence="4" key="1">
    <citation type="submission" date="2021-02" db="EMBL/GenBank/DDBJ databases">
        <authorList>
            <person name="Dougan E. K."/>
            <person name="Rhodes N."/>
            <person name="Thang M."/>
            <person name="Chan C."/>
        </authorList>
    </citation>
    <scope>NUCLEOTIDE SEQUENCE</scope>
</reference>
<feature type="compositionally biased region" description="Polar residues" evidence="3">
    <location>
        <begin position="236"/>
        <end position="251"/>
    </location>
</feature>
<dbReference type="PROSITE" id="PS51375">
    <property type="entry name" value="PPR"/>
    <property type="match status" value="1"/>
</dbReference>
<dbReference type="InterPro" id="IPR011990">
    <property type="entry name" value="TPR-like_helical_dom_sf"/>
</dbReference>
<accession>A0A813GKB3</accession>
<evidence type="ECO:0000256" key="1">
    <source>
        <dbReference type="ARBA" id="ARBA00022737"/>
    </source>
</evidence>
<feature type="repeat" description="PPR" evidence="2">
    <location>
        <begin position="117"/>
        <end position="151"/>
    </location>
</feature>